<keyword evidence="12" id="KW-1185">Reference proteome</keyword>
<proteinExistence type="predicted"/>
<keyword evidence="3" id="KW-0812">Transmembrane</keyword>
<keyword evidence="6" id="KW-0560">Oxidoreductase</keyword>
<evidence type="ECO:0000256" key="5">
    <source>
        <dbReference type="ARBA" id="ARBA00022989"/>
    </source>
</evidence>
<dbReference type="Proteomes" id="UP000264800">
    <property type="component" value="Unplaced"/>
</dbReference>
<protein>
    <recommendedName>
        <fullName evidence="10">Fatty acid desaturase domain-containing protein</fullName>
    </recommendedName>
</protein>
<evidence type="ECO:0000256" key="1">
    <source>
        <dbReference type="ARBA" id="ARBA00004141"/>
    </source>
</evidence>
<accession>A0A3Q3BPF7</accession>
<dbReference type="STRING" id="37003.ENSKMAP00000027964"/>
<organism evidence="11 12">
    <name type="scientific">Kryptolebias marmoratus</name>
    <name type="common">Mangrove killifish</name>
    <name type="synonym">Rivulus marmoratus</name>
    <dbReference type="NCBI Taxonomy" id="37003"/>
    <lineage>
        <taxon>Eukaryota</taxon>
        <taxon>Metazoa</taxon>
        <taxon>Chordata</taxon>
        <taxon>Craniata</taxon>
        <taxon>Vertebrata</taxon>
        <taxon>Euteleostomi</taxon>
        <taxon>Actinopterygii</taxon>
        <taxon>Neopterygii</taxon>
        <taxon>Teleostei</taxon>
        <taxon>Neoteleostei</taxon>
        <taxon>Acanthomorphata</taxon>
        <taxon>Ovalentaria</taxon>
        <taxon>Atherinomorphae</taxon>
        <taxon>Cyprinodontiformes</taxon>
        <taxon>Rivulidae</taxon>
        <taxon>Kryptolebias</taxon>
    </lineage>
</organism>
<keyword evidence="5" id="KW-1133">Transmembrane helix</keyword>
<comment type="subcellular location">
    <subcellularLocation>
        <location evidence="1">Membrane</location>
        <topology evidence="1">Multi-pass membrane protein</topology>
    </subcellularLocation>
</comment>
<dbReference type="GO" id="GO:0006633">
    <property type="term" value="P:fatty acid biosynthetic process"/>
    <property type="evidence" value="ECO:0007669"/>
    <property type="project" value="UniProtKB-KW"/>
</dbReference>
<evidence type="ECO:0000256" key="7">
    <source>
        <dbReference type="ARBA" id="ARBA00023098"/>
    </source>
</evidence>
<name>A0A3Q3BPF7_KRYMA</name>
<reference evidence="11" key="1">
    <citation type="submission" date="2025-08" db="UniProtKB">
        <authorList>
            <consortium name="Ensembl"/>
        </authorList>
    </citation>
    <scope>IDENTIFICATION</scope>
</reference>
<sequence length="134" mass="16425">MPRDEKNLHYKAMSIFLFLESHWFVWVTQMNHIPMEIEYERHQDWLTMQLQSTCNIEKSFFNDWFSGHLNFQIEHHLFPRMPRHNYHLVAPRVRALCEKHRIPYEIKTLWRGMVDIVSSLKTSGELWLDAYLHK</sequence>
<evidence type="ECO:0000259" key="10">
    <source>
        <dbReference type="Pfam" id="PF00487"/>
    </source>
</evidence>
<evidence type="ECO:0000256" key="2">
    <source>
        <dbReference type="ARBA" id="ARBA00022516"/>
    </source>
</evidence>
<keyword evidence="8" id="KW-0472">Membrane</keyword>
<dbReference type="GeneTree" id="ENSGT00950000182990"/>
<dbReference type="PANTHER" id="PTHR19353:SF12">
    <property type="entry name" value="ACYL-COA 6-DESATURASE"/>
    <property type="match status" value="1"/>
</dbReference>
<dbReference type="InterPro" id="IPR012171">
    <property type="entry name" value="Fatty_acid_desaturase"/>
</dbReference>
<feature type="domain" description="Fatty acid desaturase" evidence="10">
    <location>
        <begin position="13"/>
        <end position="105"/>
    </location>
</feature>
<dbReference type="GO" id="GO:0016020">
    <property type="term" value="C:membrane"/>
    <property type="evidence" value="ECO:0007669"/>
    <property type="project" value="UniProtKB-SubCell"/>
</dbReference>
<evidence type="ECO:0000256" key="4">
    <source>
        <dbReference type="ARBA" id="ARBA00022832"/>
    </source>
</evidence>
<keyword evidence="4" id="KW-0276">Fatty acid metabolism</keyword>
<dbReference type="GO" id="GO:0016717">
    <property type="term" value="F:oxidoreductase activity, acting on paired donors, with oxidation of a pair of donors resulting in the reduction of molecular oxygen to two molecules of water"/>
    <property type="evidence" value="ECO:0007669"/>
    <property type="project" value="TreeGrafter"/>
</dbReference>
<dbReference type="Ensembl" id="ENSKMAT00000028317.1">
    <property type="protein sequence ID" value="ENSKMAP00000027964.1"/>
    <property type="gene ID" value="ENSKMAG00000020742.1"/>
</dbReference>
<evidence type="ECO:0000256" key="9">
    <source>
        <dbReference type="ARBA" id="ARBA00023160"/>
    </source>
</evidence>
<keyword evidence="7" id="KW-0443">Lipid metabolism</keyword>
<evidence type="ECO:0000256" key="3">
    <source>
        <dbReference type="ARBA" id="ARBA00022692"/>
    </source>
</evidence>
<dbReference type="CDD" id="cd03506">
    <property type="entry name" value="Delta6-FADS-like"/>
    <property type="match status" value="1"/>
</dbReference>
<dbReference type="AlphaFoldDB" id="A0A3Q3BPF7"/>
<evidence type="ECO:0000256" key="8">
    <source>
        <dbReference type="ARBA" id="ARBA00023136"/>
    </source>
</evidence>
<evidence type="ECO:0000313" key="12">
    <source>
        <dbReference type="Proteomes" id="UP000264800"/>
    </source>
</evidence>
<dbReference type="Pfam" id="PF00487">
    <property type="entry name" value="FA_desaturase"/>
    <property type="match status" value="1"/>
</dbReference>
<dbReference type="OMA" id="RWLESTW"/>
<keyword evidence="2" id="KW-0444">Lipid biosynthesis</keyword>
<keyword evidence="9" id="KW-0275">Fatty acid biosynthesis</keyword>
<dbReference type="PANTHER" id="PTHR19353">
    <property type="entry name" value="FATTY ACID DESATURASE 2"/>
    <property type="match status" value="1"/>
</dbReference>
<reference evidence="11" key="2">
    <citation type="submission" date="2025-09" db="UniProtKB">
        <authorList>
            <consortium name="Ensembl"/>
        </authorList>
    </citation>
    <scope>IDENTIFICATION</scope>
</reference>
<evidence type="ECO:0000256" key="6">
    <source>
        <dbReference type="ARBA" id="ARBA00023002"/>
    </source>
</evidence>
<evidence type="ECO:0000313" key="11">
    <source>
        <dbReference type="Ensembl" id="ENSKMAP00000027964.1"/>
    </source>
</evidence>
<dbReference type="InterPro" id="IPR005804">
    <property type="entry name" value="FA_desaturase_dom"/>
</dbReference>